<evidence type="ECO:0000313" key="5">
    <source>
        <dbReference type="EMBL" id="ACL61989.1"/>
    </source>
</evidence>
<dbReference type="InterPro" id="IPR047656">
    <property type="entry name" value="IS481-like_transpos"/>
</dbReference>
<accession>B8ILL4</accession>
<dbReference type="EMBL" id="CP001349">
    <property type="protein sequence ID" value="ACL56517.1"/>
    <property type="molecule type" value="Genomic_DNA"/>
</dbReference>
<evidence type="ECO:0000256" key="1">
    <source>
        <dbReference type="SAM" id="MobiDB-lite"/>
    </source>
</evidence>
<dbReference type="InterPro" id="IPR036397">
    <property type="entry name" value="RNaseH_sf"/>
</dbReference>
<dbReference type="SUPFAM" id="SSF46689">
    <property type="entry name" value="Homeodomain-like"/>
    <property type="match status" value="1"/>
</dbReference>
<dbReference type="KEGG" id="mno:Mnod_0129"/>
<dbReference type="Pfam" id="PF00665">
    <property type="entry name" value="rve"/>
    <property type="match status" value="1"/>
</dbReference>
<feature type="region of interest" description="Disordered" evidence="1">
    <location>
        <begin position="54"/>
        <end position="76"/>
    </location>
</feature>
<sequence>MRERVVPWQEVSVIDNRAEFVGLAQQEAANVAALCRRFGISRKTGYKWLGRARSGAGLDDRSRRPHASPARTSPEMEEAVLELRTAHPSWGGRKLRRRLQDQGQEVVPAASTITAVLARHARLGQPDAPSIPFTRFEHPRPNALWQMDFKGHFAHAGGRCHPLTVLDDHSRYALCLAACADEVTATVQGQLSATFRRYGLPERINLDNGSPWGNGPGQRYTPLTVWLLRLGIHISHSRPYHPQTNGKDERFHRTLKRDVLHGAFYASLAACQRAFDRFRLIYNSERPHEALGLAVPASRYQISRRAYPAELPAIEYDPTDQVRRVQRDGWISVRGQLVRVPKAFVGQPLALRPTQTDGRVDLVFITHRVGQIDLTQPTLRVQPVTHVSEHL</sequence>
<dbReference type="GO" id="GO:0003676">
    <property type="term" value="F:nucleic acid binding"/>
    <property type="evidence" value="ECO:0007669"/>
    <property type="project" value="InterPro"/>
</dbReference>
<dbReference type="InterPro" id="IPR012337">
    <property type="entry name" value="RNaseH-like_sf"/>
</dbReference>
<organism evidence="5 6">
    <name type="scientific">Methylobacterium nodulans (strain LMG 21967 / CNCM I-2342 / ORS 2060)</name>
    <dbReference type="NCBI Taxonomy" id="460265"/>
    <lineage>
        <taxon>Bacteria</taxon>
        <taxon>Pseudomonadati</taxon>
        <taxon>Pseudomonadota</taxon>
        <taxon>Alphaproteobacteria</taxon>
        <taxon>Hyphomicrobiales</taxon>
        <taxon>Methylobacteriaceae</taxon>
        <taxon>Methylobacterium</taxon>
    </lineage>
</organism>
<dbReference type="OrthoDB" id="8005085at2"/>
<dbReference type="Proteomes" id="UP000008207">
    <property type="component" value="Chromosome"/>
</dbReference>
<name>B8ILL4_METNO</name>
<dbReference type="eggNOG" id="COG2801">
    <property type="taxonomic scope" value="Bacteria"/>
</dbReference>
<dbReference type="PANTHER" id="PTHR35004:SF6">
    <property type="entry name" value="TRANSPOSASE"/>
    <property type="match status" value="1"/>
</dbReference>
<dbReference type="HOGENOM" id="CLU_027402_15_3_5"/>
<dbReference type="PROSITE" id="PS50994">
    <property type="entry name" value="INTEGRASE"/>
    <property type="match status" value="1"/>
</dbReference>
<evidence type="ECO:0000259" key="2">
    <source>
        <dbReference type="PROSITE" id="PS50994"/>
    </source>
</evidence>
<dbReference type="EMBL" id="CP001349">
    <property type="protein sequence ID" value="ACL61989.1"/>
    <property type="molecule type" value="Genomic_DNA"/>
</dbReference>
<keyword evidence="6" id="KW-1185">Reference proteome</keyword>
<dbReference type="InterPro" id="IPR009057">
    <property type="entry name" value="Homeodomain-like_sf"/>
</dbReference>
<dbReference type="InterPro" id="IPR001584">
    <property type="entry name" value="Integrase_cat-core"/>
</dbReference>
<dbReference type="Pfam" id="PF13565">
    <property type="entry name" value="HTH_32"/>
    <property type="match status" value="1"/>
</dbReference>
<dbReference type="Gene3D" id="3.30.420.10">
    <property type="entry name" value="Ribonuclease H-like superfamily/Ribonuclease H"/>
    <property type="match status" value="1"/>
</dbReference>
<dbReference type="EMBL" id="CP001349">
    <property type="protein sequence ID" value="ACL55176.1"/>
    <property type="molecule type" value="Genomic_DNA"/>
</dbReference>
<dbReference type="SUPFAM" id="SSF53098">
    <property type="entry name" value="Ribonuclease H-like"/>
    <property type="match status" value="1"/>
</dbReference>
<feature type="domain" description="Integrase catalytic" evidence="2">
    <location>
        <begin position="137"/>
        <end position="304"/>
    </location>
</feature>
<evidence type="ECO:0000313" key="6">
    <source>
        <dbReference type="Proteomes" id="UP000008207"/>
    </source>
</evidence>
<dbReference type="KEGG" id="mno:Mnod_7250"/>
<evidence type="ECO:0000313" key="3">
    <source>
        <dbReference type="EMBL" id="ACL55176.1"/>
    </source>
</evidence>
<dbReference type="KEGG" id="mno:Mnod_1525"/>
<dbReference type="NCBIfam" id="NF033577">
    <property type="entry name" value="transpos_IS481"/>
    <property type="match status" value="1"/>
</dbReference>
<reference evidence="5 6" key="1">
    <citation type="submission" date="2009-01" db="EMBL/GenBank/DDBJ databases">
        <title>Complete sequence of chromosome of Methylobacterium nodulans ORS 2060.</title>
        <authorList>
            <consortium name="US DOE Joint Genome Institute"/>
            <person name="Lucas S."/>
            <person name="Copeland A."/>
            <person name="Lapidus A."/>
            <person name="Glavina del Rio T."/>
            <person name="Dalin E."/>
            <person name="Tice H."/>
            <person name="Bruce D."/>
            <person name="Goodwin L."/>
            <person name="Pitluck S."/>
            <person name="Sims D."/>
            <person name="Brettin T."/>
            <person name="Detter J.C."/>
            <person name="Han C."/>
            <person name="Larimer F."/>
            <person name="Land M."/>
            <person name="Hauser L."/>
            <person name="Kyrpides N."/>
            <person name="Ivanova N."/>
            <person name="Marx C.J."/>
            <person name="Richardson P."/>
        </authorList>
    </citation>
    <scope>NUCLEOTIDE SEQUENCE [LARGE SCALE GENOMIC DNA]</scope>
    <source>
        <strain evidence="6">LMG 21967 / CNCM I-2342 / ORS 2060</strain>
        <strain evidence="5">ORS 2060</strain>
    </source>
</reference>
<gene>
    <name evidence="3" type="ordered locus">Mnod_0129</name>
    <name evidence="4" type="ordered locus">Mnod_1525</name>
    <name evidence="5" type="ordered locus">Mnod_7250</name>
</gene>
<proteinExistence type="predicted"/>
<protein>
    <submittedName>
        <fullName evidence="5">Integrase catalytic region</fullName>
    </submittedName>
</protein>
<dbReference type="PANTHER" id="PTHR35004">
    <property type="entry name" value="TRANSPOSASE RV3428C-RELATED"/>
    <property type="match status" value="1"/>
</dbReference>
<evidence type="ECO:0000313" key="4">
    <source>
        <dbReference type="EMBL" id="ACL56517.1"/>
    </source>
</evidence>
<dbReference type="AlphaFoldDB" id="B8ILL4"/>
<dbReference type="GO" id="GO:0015074">
    <property type="term" value="P:DNA integration"/>
    <property type="evidence" value="ECO:0007669"/>
    <property type="project" value="InterPro"/>
</dbReference>
<dbReference type="STRING" id="460265.Mnod_0129"/>